<dbReference type="SUPFAM" id="SSF51161">
    <property type="entry name" value="Trimeric LpxA-like enzymes"/>
    <property type="match status" value="1"/>
</dbReference>
<gene>
    <name evidence="1" type="ORF">A2519_03835</name>
</gene>
<dbReference type="InterPro" id="IPR051159">
    <property type="entry name" value="Hexapeptide_acetyltransf"/>
</dbReference>
<name>A0A1F7FGG8_UNCRA</name>
<comment type="caution">
    <text evidence="1">The sequence shown here is derived from an EMBL/GenBank/DDBJ whole genome shotgun (WGS) entry which is preliminary data.</text>
</comment>
<organism evidence="1 2">
    <name type="scientific">Candidatus Raymondbacteria bacterium RIFOXYD12_FULL_49_13</name>
    <dbReference type="NCBI Taxonomy" id="1817890"/>
    <lineage>
        <taxon>Bacteria</taxon>
        <taxon>Raymondiibacteriota</taxon>
    </lineage>
</organism>
<dbReference type="Proteomes" id="UP000179243">
    <property type="component" value="Unassembled WGS sequence"/>
</dbReference>
<sequence length="184" mass="20494">MESVLKRIAKSACFYFGNHVIAHVPFYWIRHCYYRNILRMRIGRGSAVHMGAFFVWNHITIGENSIINRQCYLDGRVGVEIGNNVSISPQVMVLSLTHDKNSPYFATIPGKVTIEDYTWIGSRAIILQGVTLGRGCVVAAGAVVTKDVAPFCVIGGIPAKPIGTRNPNLEYTLNYQPWFDSDIS</sequence>
<dbReference type="Pfam" id="PF14602">
    <property type="entry name" value="Hexapep_2"/>
    <property type="match status" value="1"/>
</dbReference>
<evidence type="ECO:0008006" key="3">
    <source>
        <dbReference type="Google" id="ProtNLM"/>
    </source>
</evidence>
<evidence type="ECO:0000313" key="1">
    <source>
        <dbReference type="EMBL" id="OGK05691.1"/>
    </source>
</evidence>
<dbReference type="PANTHER" id="PTHR23416">
    <property type="entry name" value="SIALIC ACID SYNTHASE-RELATED"/>
    <property type="match status" value="1"/>
</dbReference>
<dbReference type="Gene3D" id="2.160.10.10">
    <property type="entry name" value="Hexapeptide repeat proteins"/>
    <property type="match status" value="1"/>
</dbReference>
<dbReference type="InterPro" id="IPR001451">
    <property type="entry name" value="Hexapep"/>
</dbReference>
<evidence type="ECO:0000313" key="2">
    <source>
        <dbReference type="Proteomes" id="UP000179243"/>
    </source>
</evidence>
<dbReference type="CDD" id="cd04647">
    <property type="entry name" value="LbH_MAT_like"/>
    <property type="match status" value="1"/>
</dbReference>
<accession>A0A1F7FGG8</accession>
<proteinExistence type="predicted"/>
<dbReference type="AlphaFoldDB" id="A0A1F7FGG8"/>
<protein>
    <recommendedName>
        <fullName evidence="3">Acetyltransferase</fullName>
    </recommendedName>
</protein>
<reference evidence="1 2" key="1">
    <citation type="journal article" date="2016" name="Nat. Commun.">
        <title>Thousands of microbial genomes shed light on interconnected biogeochemical processes in an aquifer system.</title>
        <authorList>
            <person name="Anantharaman K."/>
            <person name="Brown C.T."/>
            <person name="Hug L.A."/>
            <person name="Sharon I."/>
            <person name="Castelle C.J."/>
            <person name="Probst A.J."/>
            <person name="Thomas B.C."/>
            <person name="Singh A."/>
            <person name="Wilkins M.J."/>
            <person name="Karaoz U."/>
            <person name="Brodie E.L."/>
            <person name="Williams K.H."/>
            <person name="Hubbard S.S."/>
            <person name="Banfield J.F."/>
        </authorList>
    </citation>
    <scope>NUCLEOTIDE SEQUENCE [LARGE SCALE GENOMIC DNA]</scope>
</reference>
<dbReference type="InterPro" id="IPR011004">
    <property type="entry name" value="Trimer_LpxA-like_sf"/>
</dbReference>
<dbReference type="EMBL" id="MFYX01000050">
    <property type="protein sequence ID" value="OGK05691.1"/>
    <property type="molecule type" value="Genomic_DNA"/>
</dbReference>